<protein>
    <submittedName>
        <fullName evidence="2">Uncharacterized protein</fullName>
    </submittedName>
</protein>
<keyword evidence="3" id="KW-1185">Reference proteome</keyword>
<evidence type="ECO:0000313" key="2">
    <source>
        <dbReference type="EMBL" id="KAF2824669.1"/>
    </source>
</evidence>
<dbReference type="Proteomes" id="UP000799424">
    <property type="component" value="Unassembled WGS sequence"/>
</dbReference>
<dbReference type="AlphaFoldDB" id="A0A6A6ZVQ5"/>
<name>A0A6A6ZVQ5_9PLEO</name>
<sequence>MDIFPPEIIGQILESFPVDQGPITPSRERVWRAELAQFSTISRVWKASVEWITFKTLTIASGELEAFAALFSGENISRRAALTTLKIVFILPDPCNAMGCCSVVRTINREADSTTFSTAVVKLFAILADLEGRTTGEHPLSLAFWEAFRLSKFTEPKGTVERPCKPAEYGQHRHSRREVLEAQAMSGQFELLREDEIPVVHSVTTFDFRGLYDLIDLKPTWIPGIARKLPRLRELLVRREDCYGLGRHKRLEQKECLSVSICTIASDHLRQVRLDVRHQPMENEALPVHRFVKDSQWSQEPWFRVCKHLATFPNLAVLKLLGGLVICPQFFRAIVDYTGVPFPSLVEFELQFAPETADGRWFYDRDNQVIESSRSNPIYKEFWEEKARQEAQRDDDSHYYSDSSGSEDDVRVFEDGPFRTNVVEHDKFRSLPNTNTFLPFLLDAGEAVSQMPKLRKFVLKQGHKFAQYSDLDYFPIVSRVFELWYLKTGMPRSPKDVPTHYDPSIPSDATYLHQNRLYWRVDCWKPWDEVQAAWNAIAGPDAKVVFLEEGKWTVHGGLIDLQIYDEDF</sequence>
<organism evidence="2 3">
    <name type="scientific">Ophiobolus disseminans</name>
    <dbReference type="NCBI Taxonomy" id="1469910"/>
    <lineage>
        <taxon>Eukaryota</taxon>
        <taxon>Fungi</taxon>
        <taxon>Dikarya</taxon>
        <taxon>Ascomycota</taxon>
        <taxon>Pezizomycotina</taxon>
        <taxon>Dothideomycetes</taxon>
        <taxon>Pleosporomycetidae</taxon>
        <taxon>Pleosporales</taxon>
        <taxon>Pleosporineae</taxon>
        <taxon>Phaeosphaeriaceae</taxon>
        <taxon>Ophiobolus</taxon>
    </lineage>
</organism>
<feature type="compositionally biased region" description="Basic and acidic residues" evidence="1">
    <location>
        <begin position="389"/>
        <end position="399"/>
    </location>
</feature>
<evidence type="ECO:0000313" key="3">
    <source>
        <dbReference type="Proteomes" id="UP000799424"/>
    </source>
</evidence>
<feature type="region of interest" description="Disordered" evidence="1">
    <location>
        <begin position="389"/>
        <end position="410"/>
    </location>
</feature>
<proteinExistence type="predicted"/>
<dbReference type="EMBL" id="MU006229">
    <property type="protein sequence ID" value="KAF2824669.1"/>
    <property type="molecule type" value="Genomic_DNA"/>
</dbReference>
<reference evidence="2" key="1">
    <citation type="journal article" date="2020" name="Stud. Mycol.">
        <title>101 Dothideomycetes genomes: a test case for predicting lifestyles and emergence of pathogens.</title>
        <authorList>
            <person name="Haridas S."/>
            <person name="Albert R."/>
            <person name="Binder M."/>
            <person name="Bloem J."/>
            <person name="Labutti K."/>
            <person name="Salamov A."/>
            <person name="Andreopoulos B."/>
            <person name="Baker S."/>
            <person name="Barry K."/>
            <person name="Bills G."/>
            <person name="Bluhm B."/>
            <person name="Cannon C."/>
            <person name="Castanera R."/>
            <person name="Culley D."/>
            <person name="Daum C."/>
            <person name="Ezra D."/>
            <person name="Gonzalez J."/>
            <person name="Henrissat B."/>
            <person name="Kuo A."/>
            <person name="Liang C."/>
            <person name="Lipzen A."/>
            <person name="Lutzoni F."/>
            <person name="Magnuson J."/>
            <person name="Mondo S."/>
            <person name="Nolan M."/>
            <person name="Ohm R."/>
            <person name="Pangilinan J."/>
            <person name="Park H.-J."/>
            <person name="Ramirez L."/>
            <person name="Alfaro M."/>
            <person name="Sun H."/>
            <person name="Tritt A."/>
            <person name="Yoshinaga Y."/>
            <person name="Zwiers L.-H."/>
            <person name="Turgeon B."/>
            <person name="Goodwin S."/>
            <person name="Spatafora J."/>
            <person name="Crous P."/>
            <person name="Grigoriev I."/>
        </authorList>
    </citation>
    <scope>NUCLEOTIDE SEQUENCE</scope>
    <source>
        <strain evidence="2">CBS 113818</strain>
    </source>
</reference>
<accession>A0A6A6ZVQ5</accession>
<evidence type="ECO:0000256" key="1">
    <source>
        <dbReference type="SAM" id="MobiDB-lite"/>
    </source>
</evidence>
<gene>
    <name evidence="2" type="ORF">CC86DRAFT_456710</name>
</gene>
<dbReference type="OrthoDB" id="3798941at2759"/>